<proteinExistence type="predicted"/>
<feature type="transmembrane region" description="Helical" evidence="8">
    <location>
        <begin position="128"/>
        <end position="147"/>
    </location>
</feature>
<accession>A0A075LX71</accession>
<dbReference type="InterPro" id="IPR008915">
    <property type="entry name" value="Peptidase_M50"/>
</dbReference>
<dbReference type="GO" id="GO:0006508">
    <property type="term" value="P:proteolysis"/>
    <property type="evidence" value="ECO:0007669"/>
    <property type="project" value="UniProtKB-KW"/>
</dbReference>
<dbReference type="STRING" id="1343739.PAP_03690"/>
<evidence type="ECO:0000256" key="4">
    <source>
        <dbReference type="ARBA" id="ARBA00022801"/>
    </source>
</evidence>
<dbReference type="eggNOG" id="arCOG00609">
    <property type="taxonomic scope" value="Archaea"/>
</dbReference>
<evidence type="ECO:0000256" key="5">
    <source>
        <dbReference type="ARBA" id="ARBA00022946"/>
    </source>
</evidence>
<keyword evidence="3 8" id="KW-0812">Transmembrane</keyword>
<keyword evidence="6 8" id="KW-1133">Transmembrane helix</keyword>
<dbReference type="GeneID" id="24841865"/>
<feature type="transmembrane region" description="Helical" evidence="8">
    <location>
        <begin position="300"/>
        <end position="319"/>
    </location>
</feature>
<evidence type="ECO:0000256" key="6">
    <source>
        <dbReference type="ARBA" id="ARBA00022989"/>
    </source>
</evidence>
<evidence type="ECO:0000256" key="2">
    <source>
        <dbReference type="ARBA" id="ARBA00022670"/>
    </source>
</evidence>
<dbReference type="GO" id="GO:0008233">
    <property type="term" value="F:peptidase activity"/>
    <property type="evidence" value="ECO:0007669"/>
    <property type="project" value="UniProtKB-KW"/>
</dbReference>
<sequence>MPKGIYECINCGHREVKDSNEALLEKSCPKCGDDMLLVGFELSGEEIQSEEAVNEGLYKKLMEFYEFGEMRHEGQLTAFEVVAIKEENFEKVLRELEKFGYWAALKKRDGKIVLYVFPAQPIKKDNPWIGIALFIATVISTFFAGYWLSLNYVAFLDEFNLPGIRNVYLNALAFSISILAILGTHEMGHKIAATIHGVKSTFPYFIPFPNILGTMGAVIRVKSPIPTRNAAIALGVSGPIAGFLVAIPVSIIGLKLSAAIPMSLAPPMEGGIYFGQNLLFMILYKAFFGNQDLLVQLHPVAIAGWVGVLVTFLNLIPAAQLDGGHVARAFMGEKLHYYFTMAIGFALFMLGILWPVWILWALIILLIGRIGNPGALDEVSPIGLKEKILALIVLIIFLLSATPVPISTNIG</sequence>
<evidence type="ECO:0000259" key="9">
    <source>
        <dbReference type="Pfam" id="PF02163"/>
    </source>
</evidence>
<protein>
    <recommendedName>
        <fullName evidence="9">Peptidase M50 domain-containing protein</fullName>
    </recommendedName>
</protein>
<dbReference type="HOGENOM" id="CLU_028221_0_1_2"/>
<evidence type="ECO:0000256" key="3">
    <source>
        <dbReference type="ARBA" id="ARBA00022692"/>
    </source>
</evidence>
<feature type="transmembrane region" description="Helical" evidence="8">
    <location>
        <begin position="230"/>
        <end position="251"/>
    </location>
</feature>
<dbReference type="CDD" id="cd06160">
    <property type="entry name" value="S2P-M50_like_2"/>
    <property type="match status" value="1"/>
</dbReference>
<comment type="subcellular location">
    <subcellularLocation>
        <location evidence="1">Membrane</location>
        <topology evidence="1">Multi-pass membrane protein</topology>
    </subcellularLocation>
</comment>
<feature type="domain" description="Peptidase M50" evidence="9">
    <location>
        <begin position="173"/>
        <end position="333"/>
    </location>
</feature>
<feature type="transmembrane region" description="Helical" evidence="8">
    <location>
        <begin position="388"/>
        <end position="406"/>
    </location>
</feature>
<evidence type="ECO:0000256" key="1">
    <source>
        <dbReference type="ARBA" id="ARBA00004141"/>
    </source>
</evidence>
<evidence type="ECO:0000256" key="8">
    <source>
        <dbReference type="SAM" id="Phobius"/>
    </source>
</evidence>
<dbReference type="Pfam" id="PF02163">
    <property type="entry name" value="Peptidase_M50"/>
    <property type="match status" value="1"/>
</dbReference>
<feature type="transmembrane region" description="Helical" evidence="8">
    <location>
        <begin position="339"/>
        <end position="367"/>
    </location>
</feature>
<dbReference type="Proteomes" id="UP000027981">
    <property type="component" value="Chromosome"/>
</dbReference>
<name>A0A075LX71_9EURY</name>
<keyword evidence="4" id="KW-0378">Hydrolase</keyword>
<reference evidence="10 11" key="2">
    <citation type="journal article" date="2015" name="Genome Announc.">
        <title>Complete Genome Sequence of Hyperthermophilic Piezophilic Archaeon Palaeococcus pacificus DY20341T, Isolated from Deep-Sea Hydrothermal Sediments.</title>
        <authorList>
            <person name="Zeng X."/>
            <person name="Jebbar M."/>
            <person name="Shao Z."/>
        </authorList>
    </citation>
    <scope>NUCLEOTIDE SEQUENCE [LARGE SCALE GENOMIC DNA]</scope>
    <source>
        <strain evidence="10 11">DY20341</strain>
    </source>
</reference>
<dbReference type="AlphaFoldDB" id="A0A075LX71"/>
<gene>
    <name evidence="10" type="ORF">PAP_03690</name>
</gene>
<dbReference type="RefSeq" id="WP_048164746.1">
    <property type="nucleotide sequence ID" value="NZ_CP006019.1"/>
</dbReference>
<dbReference type="OrthoDB" id="19110at2157"/>
<evidence type="ECO:0000313" key="10">
    <source>
        <dbReference type="EMBL" id="AIF69158.1"/>
    </source>
</evidence>
<keyword evidence="5" id="KW-0809">Transit peptide</keyword>
<organism evidence="10 11">
    <name type="scientific">Palaeococcus pacificus DY20341</name>
    <dbReference type="NCBI Taxonomy" id="1343739"/>
    <lineage>
        <taxon>Archaea</taxon>
        <taxon>Methanobacteriati</taxon>
        <taxon>Methanobacteriota</taxon>
        <taxon>Thermococci</taxon>
        <taxon>Thermococcales</taxon>
        <taxon>Thermococcaceae</taxon>
        <taxon>Palaeococcus</taxon>
    </lineage>
</organism>
<dbReference type="PANTHER" id="PTHR31412">
    <property type="entry name" value="ZINC METALLOPROTEASE EGY1"/>
    <property type="match status" value="1"/>
</dbReference>
<evidence type="ECO:0000313" key="11">
    <source>
        <dbReference type="Proteomes" id="UP000027981"/>
    </source>
</evidence>
<evidence type="ECO:0000256" key="7">
    <source>
        <dbReference type="ARBA" id="ARBA00023136"/>
    </source>
</evidence>
<keyword evidence="7 8" id="KW-0472">Membrane</keyword>
<dbReference type="PANTHER" id="PTHR31412:SF0">
    <property type="entry name" value="ZINC METALLOPROTEASE EGY1, CHLOROPLASTIC-RELATED"/>
    <property type="match status" value="1"/>
</dbReference>
<dbReference type="InterPro" id="IPR044838">
    <property type="entry name" value="EGY1-like"/>
</dbReference>
<dbReference type="KEGG" id="ppac:PAP_03690"/>
<dbReference type="EMBL" id="CP006019">
    <property type="protein sequence ID" value="AIF69158.1"/>
    <property type="molecule type" value="Genomic_DNA"/>
</dbReference>
<feature type="transmembrane region" description="Helical" evidence="8">
    <location>
        <begin position="167"/>
        <end position="184"/>
    </location>
</feature>
<keyword evidence="2" id="KW-0645">Protease</keyword>
<reference evidence="11" key="1">
    <citation type="submission" date="2013-06" db="EMBL/GenBank/DDBJ databases">
        <title>Complete Genome Sequence of Hyperthermophilic Palaeococcus pacificus DY20341T, Isolated from a Deep-Sea Hydrothermal Sediments.</title>
        <authorList>
            <person name="Zeng X."/>
            <person name="Shao Z."/>
        </authorList>
    </citation>
    <scope>NUCLEOTIDE SEQUENCE [LARGE SCALE GENOMIC DNA]</scope>
    <source>
        <strain evidence="11">DY20341</strain>
    </source>
</reference>
<dbReference type="GO" id="GO:0016020">
    <property type="term" value="C:membrane"/>
    <property type="evidence" value="ECO:0007669"/>
    <property type="project" value="UniProtKB-SubCell"/>
</dbReference>
<keyword evidence="11" id="KW-1185">Reference proteome</keyword>